<dbReference type="Proteomes" id="UP001145114">
    <property type="component" value="Unassembled WGS sequence"/>
</dbReference>
<sequence length="105" mass="12541">MGKHTIIMIQKTGNTSSRTYFDYESVDLAVEGIIQMYEKRLKVLFPNKTQINYHIEDLKKFIDQHSDIYEPPIKAYTPRDREWIKEAIHNHLRKIYADSQRATQQ</sequence>
<accession>A0ACC1HEA8</accession>
<protein>
    <submittedName>
        <fullName evidence="1">Uncharacterized protein</fullName>
    </submittedName>
</protein>
<dbReference type="EMBL" id="JAMZIH010006703">
    <property type="protein sequence ID" value="KAJ1673661.1"/>
    <property type="molecule type" value="Genomic_DNA"/>
</dbReference>
<name>A0ACC1HEA8_9FUNG</name>
<gene>
    <name evidence="1" type="ORF">EV182_004804</name>
</gene>
<evidence type="ECO:0000313" key="1">
    <source>
        <dbReference type="EMBL" id="KAJ1673661.1"/>
    </source>
</evidence>
<organism evidence="1 2">
    <name type="scientific">Spiromyces aspiralis</name>
    <dbReference type="NCBI Taxonomy" id="68401"/>
    <lineage>
        <taxon>Eukaryota</taxon>
        <taxon>Fungi</taxon>
        <taxon>Fungi incertae sedis</taxon>
        <taxon>Zoopagomycota</taxon>
        <taxon>Kickxellomycotina</taxon>
        <taxon>Kickxellomycetes</taxon>
        <taxon>Kickxellales</taxon>
        <taxon>Kickxellaceae</taxon>
        <taxon>Spiromyces</taxon>
    </lineage>
</organism>
<keyword evidence="2" id="KW-1185">Reference proteome</keyword>
<proteinExistence type="predicted"/>
<reference evidence="1" key="1">
    <citation type="submission" date="2022-06" db="EMBL/GenBank/DDBJ databases">
        <title>Phylogenomic reconstructions and comparative analyses of Kickxellomycotina fungi.</title>
        <authorList>
            <person name="Reynolds N.K."/>
            <person name="Stajich J.E."/>
            <person name="Barry K."/>
            <person name="Grigoriev I.V."/>
            <person name="Crous P."/>
            <person name="Smith M.E."/>
        </authorList>
    </citation>
    <scope>NUCLEOTIDE SEQUENCE</scope>
    <source>
        <strain evidence="1">RSA 2271</strain>
    </source>
</reference>
<evidence type="ECO:0000313" key="2">
    <source>
        <dbReference type="Proteomes" id="UP001145114"/>
    </source>
</evidence>
<comment type="caution">
    <text evidence="1">The sequence shown here is derived from an EMBL/GenBank/DDBJ whole genome shotgun (WGS) entry which is preliminary data.</text>
</comment>